<name>A0A5B8XVN9_9DELT</name>
<dbReference type="Gene3D" id="2.30.30.40">
    <property type="entry name" value="SH3 Domains"/>
    <property type="match status" value="1"/>
</dbReference>
<dbReference type="EMBL" id="CP042467">
    <property type="protein sequence ID" value="QED28153.1"/>
    <property type="molecule type" value="Genomic_DNA"/>
</dbReference>
<sequence length="188" mass="20733">MADLEQELRTRSQDTCELCKAEAELHVHAVPPYDADEPGHAAYLCSTCLGQVTGAELDARHLSCLNESIWSEHAPVQVLSWRLLNQLPEVWAKELLEQAYLTEEALEWAKAGIPEEDTGPPTFDSNGTRLVTGDSVTLIKDLDVKGTSFVAKRGTLVKGIRTTENPEHVEGKVNNITIVLKTAFLKKV</sequence>
<dbReference type="Pfam" id="PF03831">
    <property type="entry name" value="YjdM"/>
    <property type="match status" value="1"/>
</dbReference>
<dbReference type="KEGG" id="bbae:FRD01_13115"/>
<proteinExistence type="predicted"/>
<gene>
    <name evidence="2" type="ORF">FRD01_13115</name>
</gene>
<dbReference type="Proteomes" id="UP000321595">
    <property type="component" value="Chromosome"/>
</dbReference>
<dbReference type="AlphaFoldDB" id="A0A5B8XVN9"/>
<evidence type="ECO:0000259" key="1">
    <source>
        <dbReference type="SMART" id="SM00782"/>
    </source>
</evidence>
<dbReference type="RefSeq" id="WP_146960325.1">
    <property type="nucleotide sequence ID" value="NZ_CP042467.1"/>
</dbReference>
<evidence type="ECO:0000313" key="2">
    <source>
        <dbReference type="EMBL" id="QED28153.1"/>
    </source>
</evidence>
<dbReference type="SMART" id="SM00782">
    <property type="entry name" value="PhnA_Zn_Ribbon"/>
    <property type="match status" value="1"/>
</dbReference>
<dbReference type="OrthoDB" id="9810131at2"/>
<protein>
    <submittedName>
        <fullName evidence="2">PhnA domain protein</fullName>
    </submittedName>
</protein>
<dbReference type="SUPFAM" id="SSF82057">
    <property type="entry name" value="Prokaryotic SH3-related domain"/>
    <property type="match status" value="1"/>
</dbReference>
<evidence type="ECO:0000313" key="3">
    <source>
        <dbReference type="Proteomes" id="UP000321595"/>
    </source>
</evidence>
<reference evidence="2 3" key="1">
    <citation type="submission" date="2019-08" db="EMBL/GenBank/DDBJ databases">
        <authorList>
            <person name="Liang Q."/>
        </authorList>
    </citation>
    <scope>NUCLEOTIDE SEQUENCE [LARGE SCALE GENOMIC DNA]</scope>
    <source>
        <strain evidence="2 3">V1718</strain>
    </source>
</reference>
<feature type="domain" description="PhnA protein N-terminal proteobacterial" evidence="1">
    <location>
        <begin position="7"/>
        <end position="53"/>
    </location>
</feature>
<dbReference type="InterPro" id="IPR013988">
    <property type="entry name" value="YjdM_C"/>
</dbReference>
<accession>A0A5B8XVN9</accession>
<keyword evidence="3" id="KW-1185">Reference proteome</keyword>
<dbReference type="InterPro" id="IPR013991">
    <property type="entry name" value="PhnaA_N_proteobac"/>
</dbReference>
<organism evidence="2 3">
    <name type="scientific">Microvenator marinus</name>
    <dbReference type="NCBI Taxonomy" id="2600177"/>
    <lineage>
        <taxon>Bacteria</taxon>
        <taxon>Deltaproteobacteria</taxon>
        <taxon>Bradymonadales</taxon>
        <taxon>Microvenatoraceae</taxon>
        <taxon>Microvenator</taxon>
    </lineage>
</organism>